<dbReference type="PANTHER" id="PTHR10000">
    <property type="entry name" value="PHOSPHOSERINE PHOSPHATASE"/>
    <property type="match status" value="1"/>
</dbReference>
<organism evidence="2 3">
    <name type="scientific">Clostridium botulinum</name>
    <dbReference type="NCBI Taxonomy" id="1491"/>
    <lineage>
        <taxon>Bacteria</taxon>
        <taxon>Bacillati</taxon>
        <taxon>Bacillota</taxon>
        <taxon>Clostridia</taxon>
        <taxon>Eubacteriales</taxon>
        <taxon>Clostridiaceae</taxon>
        <taxon>Clostridium</taxon>
    </lineage>
</organism>
<dbReference type="InterPro" id="IPR023214">
    <property type="entry name" value="HAD_sf"/>
</dbReference>
<dbReference type="Gene3D" id="3.30.1240.10">
    <property type="match status" value="1"/>
</dbReference>
<dbReference type="AlphaFoldDB" id="A0A0M1LW14"/>
<accession>A0A0M1LW14</accession>
<evidence type="ECO:0000313" key="2">
    <source>
        <dbReference type="EMBL" id="NFN34477.1"/>
    </source>
</evidence>
<dbReference type="SFLD" id="SFLDG01140">
    <property type="entry name" value="C2.B:_Phosphomannomutase_and_P"/>
    <property type="match status" value="1"/>
</dbReference>
<evidence type="ECO:0000313" key="3">
    <source>
        <dbReference type="Proteomes" id="UP000473681"/>
    </source>
</evidence>
<dbReference type="OrthoDB" id="9781413at2"/>
<dbReference type="PRINTS" id="PR00119">
    <property type="entry name" value="CATATPASE"/>
</dbReference>
<dbReference type="InterPro" id="IPR006379">
    <property type="entry name" value="HAD-SF_hydro_IIB"/>
</dbReference>
<dbReference type="GO" id="GO:0016791">
    <property type="term" value="F:phosphatase activity"/>
    <property type="evidence" value="ECO:0007669"/>
    <property type="project" value="TreeGrafter"/>
</dbReference>
<evidence type="ECO:0000313" key="4">
    <source>
        <dbReference type="Proteomes" id="UP000476820"/>
    </source>
</evidence>
<dbReference type="Proteomes" id="UP000476820">
    <property type="component" value="Unassembled WGS sequence"/>
</dbReference>
<dbReference type="EMBL" id="SWOV01000012">
    <property type="protein sequence ID" value="NFF87478.1"/>
    <property type="molecule type" value="Genomic_DNA"/>
</dbReference>
<dbReference type="PROSITE" id="PS01229">
    <property type="entry name" value="COF_2"/>
    <property type="match status" value="1"/>
</dbReference>
<dbReference type="GO" id="GO:0005829">
    <property type="term" value="C:cytosol"/>
    <property type="evidence" value="ECO:0007669"/>
    <property type="project" value="TreeGrafter"/>
</dbReference>
<dbReference type="NCBIfam" id="TIGR01484">
    <property type="entry name" value="HAD-SF-IIB"/>
    <property type="match status" value="1"/>
</dbReference>
<dbReference type="GO" id="GO:0000287">
    <property type="term" value="F:magnesium ion binding"/>
    <property type="evidence" value="ECO:0007669"/>
    <property type="project" value="TreeGrafter"/>
</dbReference>
<reference evidence="3 4" key="1">
    <citation type="submission" date="2019-04" db="EMBL/GenBank/DDBJ databases">
        <title>Genome sequencing of Clostridium botulinum Groups I-IV and Clostridium butyricum.</title>
        <authorList>
            <person name="Brunt J."/>
            <person name="Van Vliet A.H.M."/>
            <person name="Stringer S.C."/>
            <person name="Carter A.T."/>
            <person name="Peck M.W."/>
        </authorList>
    </citation>
    <scope>NUCLEOTIDE SEQUENCE [LARGE SCALE GENOMIC DNA]</scope>
    <source>
        <strain evidence="1 4">1605</strain>
        <strain evidence="2 3">CB-K-33E</strain>
    </source>
</reference>
<sequence length="275" mass="30615">MKYKLICIDMDGTLLNGHSSISERNKDALKKAVDKGVQVAISTGRIFASADYFAELIGIKTDLISCNGAYIKNRSTNEVIYNNTLTNEQVLKIHNSIKGHNFRIMYYTHDTAIVDSPFPENHTYNLTNKLVSDEKKVKFFVTSDINKILEIYSNKIIKVICIDDSDDKDTLFKVKDNLLNFSDIETVSSGDNNFEIMQKDVSKGHAAKILSKKLGIKPEEVICIGDNENDLSMIKFAGLGVAMGNGSDVVKKIANYITDTNVNDGVAKVIEKFIL</sequence>
<dbReference type="NCBIfam" id="TIGR00099">
    <property type="entry name" value="Cof-subfamily"/>
    <property type="match status" value="1"/>
</dbReference>
<dbReference type="PROSITE" id="PS01228">
    <property type="entry name" value="COF_1"/>
    <property type="match status" value="1"/>
</dbReference>
<gene>
    <name evidence="1" type="ORF">FC774_06285</name>
    <name evidence="2" type="ORF">FDB51_04890</name>
</gene>
<dbReference type="Pfam" id="PF08282">
    <property type="entry name" value="Hydrolase_3"/>
    <property type="match status" value="1"/>
</dbReference>
<dbReference type="CDD" id="cd07516">
    <property type="entry name" value="HAD_Pase"/>
    <property type="match status" value="1"/>
</dbReference>
<keyword evidence="2" id="KW-0378">Hydrolase</keyword>
<proteinExistence type="predicted"/>
<evidence type="ECO:0000313" key="1">
    <source>
        <dbReference type="EMBL" id="NFF87478.1"/>
    </source>
</evidence>
<dbReference type="PANTHER" id="PTHR10000:SF8">
    <property type="entry name" value="HAD SUPERFAMILY HYDROLASE-LIKE, TYPE 3"/>
    <property type="match status" value="1"/>
</dbReference>
<protein>
    <submittedName>
        <fullName evidence="2">Cof-type HAD-IIB family hydrolase</fullName>
    </submittedName>
</protein>
<dbReference type="SFLD" id="SFLDS00003">
    <property type="entry name" value="Haloacid_Dehalogenase"/>
    <property type="match status" value="1"/>
</dbReference>
<dbReference type="EMBL" id="SWVK01000005">
    <property type="protein sequence ID" value="NFN34477.1"/>
    <property type="molecule type" value="Genomic_DNA"/>
</dbReference>
<comment type="caution">
    <text evidence="2">The sequence shown here is derived from an EMBL/GenBank/DDBJ whole genome shotgun (WGS) entry which is preliminary data.</text>
</comment>
<dbReference type="SUPFAM" id="SSF56784">
    <property type="entry name" value="HAD-like"/>
    <property type="match status" value="1"/>
</dbReference>
<dbReference type="Proteomes" id="UP000473681">
    <property type="component" value="Unassembled WGS sequence"/>
</dbReference>
<dbReference type="Gene3D" id="3.40.50.1000">
    <property type="entry name" value="HAD superfamily/HAD-like"/>
    <property type="match status" value="1"/>
</dbReference>
<dbReference type="RefSeq" id="WP_053342464.1">
    <property type="nucleotide sequence ID" value="NZ_LFPA01000117.1"/>
</dbReference>
<dbReference type="InterPro" id="IPR036412">
    <property type="entry name" value="HAD-like_sf"/>
</dbReference>
<dbReference type="InterPro" id="IPR000150">
    <property type="entry name" value="Cof"/>
</dbReference>
<name>A0A0M1LW14_CLOBO</name>
<dbReference type="SFLD" id="SFLDG01144">
    <property type="entry name" value="C2.B.4:_PGP_Like"/>
    <property type="match status" value="1"/>
</dbReference>